<keyword evidence="2" id="KW-0732">Signal</keyword>
<gene>
    <name evidence="4" type="ORF">ETD83_05500</name>
</gene>
<evidence type="ECO:0000256" key="1">
    <source>
        <dbReference type="ARBA" id="ARBA00010062"/>
    </source>
</evidence>
<dbReference type="EMBL" id="VCKW01000018">
    <property type="protein sequence ID" value="TMR05695.1"/>
    <property type="molecule type" value="Genomic_DNA"/>
</dbReference>
<keyword evidence="5" id="KW-1185">Reference proteome</keyword>
<name>A0A5C4JHQ7_9ACTN</name>
<evidence type="ECO:0000313" key="5">
    <source>
        <dbReference type="Proteomes" id="UP000309174"/>
    </source>
</evidence>
<evidence type="ECO:0000256" key="2">
    <source>
        <dbReference type="ARBA" id="ARBA00022729"/>
    </source>
</evidence>
<reference evidence="4 5" key="1">
    <citation type="submission" date="2019-05" db="EMBL/GenBank/DDBJ databases">
        <title>Draft genome sequence of Actinomadura sp. 14C53.</title>
        <authorList>
            <person name="Saricaoglu S."/>
            <person name="Isik K."/>
        </authorList>
    </citation>
    <scope>NUCLEOTIDE SEQUENCE [LARGE SCALE GENOMIC DNA]</scope>
    <source>
        <strain evidence="4 5">14C53</strain>
    </source>
</reference>
<dbReference type="Pfam" id="PF13458">
    <property type="entry name" value="Peripla_BP_6"/>
    <property type="match status" value="1"/>
</dbReference>
<feature type="domain" description="Leucine-binding protein" evidence="3">
    <location>
        <begin position="67"/>
        <end position="415"/>
    </location>
</feature>
<dbReference type="PANTHER" id="PTHR30483:SF38">
    <property type="entry name" value="BLR7848 PROTEIN"/>
    <property type="match status" value="1"/>
</dbReference>
<accession>A0A5C4JHQ7</accession>
<protein>
    <submittedName>
        <fullName evidence="4">Branched-chain amino acid ABC transporter substrate-binding protein</fullName>
    </submittedName>
</protein>
<dbReference type="SUPFAM" id="SSF53822">
    <property type="entry name" value="Periplasmic binding protein-like I"/>
    <property type="match status" value="1"/>
</dbReference>
<dbReference type="InterPro" id="IPR028081">
    <property type="entry name" value="Leu-bd"/>
</dbReference>
<evidence type="ECO:0000313" key="4">
    <source>
        <dbReference type="EMBL" id="TMR05695.1"/>
    </source>
</evidence>
<dbReference type="InterPro" id="IPR051010">
    <property type="entry name" value="BCAA_transport"/>
</dbReference>
<comment type="caution">
    <text evidence="4">The sequence shown here is derived from an EMBL/GenBank/DDBJ whole genome shotgun (WGS) entry which is preliminary data.</text>
</comment>
<dbReference type="OrthoDB" id="4482263at2"/>
<dbReference type="Gene3D" id="3.40.50.2300">
    <property type="match status" value="2"/>
</dbReference>
<dbReference type="AlphaFoldDB" id="A0A5C4JHQ7"/>
<organism evidence="4 5">
    <name type="scientific">Actinomadura soli</name>
    <dbReference type="NCBI Taxonomy" id="2508997"/>
    <lineage>
        <taxon>Bacteria</taxon>
        <taxon>Bacillati</taxon>
        <taxon>Actinomycetota</taxon>
        <taxon>Actinomycetes</taxon>
        <taxon>Streptosporangiales</taxon>
        <taxon>Thermomonosporaceae</taxon>
        <taxon>Actinomadura</taxon>
    </lineage>
</organism>
<comment type="similarity">
    <text evidence="1">Belongs to the leucine-binding protein family.</text>
</comment>
<proteinExistence type="inferred from homology"/>
<dbReference type="InterPro" id="IPR028082">
    <property type="entry name" value="Peripla_BP_I"/>
</dbReference>
<dbReference type="CDD" id="cd06341">
    <property type="entry name" value="PBP1_ABC_ligand_binding-like"/>
    <property type="match status" value="1"/>
</dbReference>
<sequence>MTRRALAATRRSDLHEGTAMDTKIGRASRGRRATTILAIVAMTATAAGCGGKDGVASGEETASTPGTVSIGVLVNASGPTTTGEESAPVILRAWADAVNAAGGVAGHRVRMSIVDTKGDAPTATAAVQRMAHDKSVVAMALYDASTEGVVAGAITKVGIPVIGGMGYAPTVWGKSPDWLPLTTSFPSVINMGMMLAKEIGSTKTVFPVCAENSSCAAAGPVAEKASKALGMGYVGTLPLSVSAPDYTAACLKIKERGVDYVMLGLTTTASMRLVANCRTQGYNGKWGLFDGSVWPKVMKANDPGVPIQIALSAFPWFVDDAPVTAYRQMMTNRHVTENAWGTPHGTSAYATMQLFKKALEAARPSLSAQVTRKGVATAYGTIQNETLDGLLPQPVTFRPGRPQQPVNCYWLATYEHGTFSGAELGKPVCDPPALTGTH</sequence>
<dbReference type="PANTHER" id="PTHR30483">
    <property type="entry name" value="LEUCINE-SPECIFIC-BINDING PROTEIN"/>
    <property type="match status" value="1"/>
</dbReference>
<dbReference type="Proteomes" id="UP000309174">
    <property type="component" value="Unassembled WGS sequence"/>
</dbReference>
<evidence type="ECO:0000259" key="3">
    <source>
        <dbReference type="Pfam" id="PF13458"/>
    </source>
</evidence>